<keyword evidence="6" id="KW-0472">Membrane</keyword>
<organism evidence="8 9">
    <name type="scientific">Mycobacterium shinjukuense</name>
    <dbReference type="NCBI Taxonomy" id="398694"/>
    <lineage>
        <taxon>Bacteria</taxon>
        <taxon>Bacillati</taxon>
        <taxon>Actinomycetota</taxon>
        <taxon>Actinomycetes</taxon>
        <taxon>Mycobacteriales</taxon>
        <taxon>Mycobacteriaceae</taxon>
        <taxon>Mycobacterium</taxon>
    </lineage>
</organism>
<comment type="similarity">
    <text evidence="7">Belongs to the MptA/B family.</text>
</comment>
<dbReference type="Proteomes" id="UP000467236">
    <property type="component" value="Chromosome"/>
</dbReference>
<evidence type="ECO:0000313" key="8">
    <source>
        <dbReference type="EMBL" id="BBX73845.1"/>
    </source>
</evidence>
<dbReference type="NCBIfam" id="NF038066">
    <property type="entry name" value="MptB"/>
    <property type="match status" value="1"/>
</dbReference>
<dbReference type="GO" id="GO:0016020">
    <property type="term" value="C:membrane"/>
    <property type="evidence" value="ECO:0007669"/>
    <property type="project" value="UniProtKB-SubCell"/>
</dbReference>
<gene>
    <name evidence="8" type="ORF">MSHI_17510</name>
</gene>
<evidence type="ECO:0000256" key="7">
    <source>
        <dbReference type="ARBA" id="ARBA00043987"/>
    </source>
</evidence>
<keyword evidence="5" id="KW-1133">Transmembrane helix</keyword>
<proteinExistence type="inferred from homology"/>
<evidence type="ECO:0000256" key="1">
    <source>
        <dbReference type="ARBA" id="ARBA00004141"/>
    </source>
</evidence>
<evidence type="ECO:0000256" key="2">
    <source>
        <dbReference type="ARBA" id="ARBA00022676"/>
    </source>
</evidence>
<dbReference type="KEGG" id="mshj:MSHI_17510"/>
<dbReference type="AlphaFoldDB" id="A0A7I7MNX5"/>
<name>A0A7I7MNX5_9MYCO</name>
<keyword evidence="4" id="KW-0812">Transmembrane</keyword>
<dbReference type="RefSeq" id="WP_083049214.1">
    <property type="nucleotide sequence ID" value="NZ_AP022575.1"/>
</dbReference>
<keyword evidence="9" id="KW-1185">Reference proteome</keyword>
<dbReference type="EMBL" id="AP022575">
    <property type="protein sequence ID" value="BBX73845.1"/>
    <property type="molecule type" value="Genomic_DNA"/>
</dbReference>
<keyword evidence="3" id="KW-0808">Transferase</keyword>
<evidence type="ECO:0000256" key="6">
    <source>
        <dbReference type="ARBA" id="ARBA00023136"/>
    </source>
</evidence>
<evidence type="ECO:0000256" key="4">
    <source>
        <dbReference type="ARBA" id="ARBA00022692"/>
    </source>
</evidence>
<evidence type="ECO:0000256" key="5">
    <source>
        <dbReference type="ARBA" id="ARBA00022989"/>
    </source>
</evidence>
<dbReference type="GO" id="GO:0016757">
    <property type="term" value="F:glycosyltransferase activity"/>
    <property type="evidence" value="ECO:0007669"/>
    <property type="project" value="UniProtKB-KW"/>
</dbReference>
<comment type="subcellular location">
    <subcellularLocation>
        <location evidence="1">Membrane</location>
        <topology evidence="1">Multi-pass membrane protein</topology>
    </subcellularLocation>
</comment>
<dbReference type="OrthoDB" id="5242303at2"/>
<accession>A0A7I7MNX5</accession>
<evidence type="ECO:0000313" key="9">
    <source>
        <dbReference type="Proteomes" id="UP000467236"/>
    </source>
</evidence>
<dbReference type="Pfam" id="PF26314">
    <property type="entry name" value="MptA_B_family"/>
    <property type="match status" value="1"/>
</dbReference>
<protein>
    <submittedName>
        <fullName evidence="8">Membrane protein</fullName>
    </submittedName>
</protein>
<reference evidence="8 9" key="1">
    <citation type="journal article" date="2019" name="Emerg. Microbes Infect.">
        <title>Comprehensive subspecies identification of 175 nontuberculous mycobacteria species based on 7547 genomic profiles.</title>
        <authorList>
            <person name="Matsumoto Y."/>
            <person name="Kinjo T."/>
            <person name="Motooka D."/>
            <person name="Nabeya D."/>
            <person name="Jung N."/>
            <person name="Uechi K."/>
            <person name="Horii T."/>
            <person name="Iida T."/>
            <person name="Fujita J."/>
            <person name="Nakamura S."/>
        </authorList>
    </citation>
    <scope>NUCLEOTIDE SEQUENCE [LARGE SCALE GENOMIC DNA]</scope>
    <source>
        <strain evidence="8 9">JCM 14233</strain>
    </source>
</reference>
<keyword evidence="2" id="KW-0328">Glycosyltransferase</keyword>
<sequence length="568" mass="60016">MAARQHSLSSSIASLHGDEQTVGSPLTATELTAVARTRLFGATGTVLMGIGALGAGARPVVQDPTFGVRLLNLPSRIQTVSLTMTTTGAVMMALAWLMLGRFALGKRRMSRGELDRTLLLWMLPLLITPPMYSKDVYSYLAQSEIGRDGLDPYRVGPASGLGLGHVFTLSVPSLWRETPAPYGPLFLWIGRGISALTGDNIVAAVLCHRLVVLIGVALIVWATPRLAGRCGVAEVSALWLGAANPLLIMHLVAGIHNEALMLGPMLAGVEFALRGVDAPQLLPASWRSIRDWHPLGMLLAGSVLIVLSSQVKLPSLLALGFVTMALANRWGGTLRSLLLVGGAMAGLSLAVMAGVGWASGLGFGWVYTLGTANVVRSWMSPPTLLALGTGQVGILLRLGDHTTAVLSLTRGIGVLIITVLVSWLLLAVLRGRLHPVGGLGVALAVTVLLFPVVQPWYLLWAIIPLAAWATRTGFRVAAIVVTLIVGIFGPTANGDRFALFQIVDATLASAIIVVVLIALTYTRLPWRPLPAEDGEPDRQAVTDALPGPQTRRATTRPKAAPDAYADST</sequence>
<dbReference type="InterPro" id="IPR049829">
    <property type="entry name" value="MptA/B-like"/>
</dbReference>
<evidence type="ECO:0000256" key="3">
    <source>
        <dbReference type="ARBA" id="ARBA00022679"/>
    </source>
</evidence>